<evidence type="ECO:0000256" key="2">
    <source>
        <dbReference type="SAM" id="MobiDB-lite"/>
    </source>
</evidence>
<feature type="compositionally biased region" description="Gly residues" evidence="2">
    <location>
        <begin position="356"/>
        <end position="365"/>
    </location>
</feature>
<dbReference type="PROSITE" id="PS50020">
    <property type="entry name" value="WW_DOMAIN_2"/>
    <property type="match status" value="1"/>
</dbReference>
<comment type="caution">
    <text evidence="5">The sequence shown here is derived from an EMBL/GenBank/DDBJ whole genome shotgun (WGS) entry which is preliminary data.</text>
</comment>
<feature type="domain" description="RRM" evidence="4">
    <location>
        <begin position="246"/>
        <end position="326"/>
    </location>
</feature>
<dbReference type="Pfam" id="PF00076">
    <property type="entry name" value="RRM_1"/>
    <property type="match status" value="3"/>
</dbReference>
<reference evidence="5" key="1">
    <citation type="submission" date="2023-10" db="EMBL/GenBank/DDBJ databases">
        <authorList>
            <person name="Chen Y."/>
            <person name="Shah S."/>
            <person name="Dougan E. K."/>
            <person name="Thang M."/>
            <person name="Chan C."/>
        </authorList>
    </citation>
    <scope>NUCLEOTIDE SEQUENCE [LARGE SCALE GENOMIC DNA]</scope>
</reference>
<keyword evidence="1" id="KW-0694">RNA-binding</keyword>
<name>A0ABN9SES7_9DINO</name>
<feature type="compositionally biased region" description="Gly residues" evidence="2">
    <location>
        <begin position="333"/>
        <end position="345"/>
    </location>
</feature>
<feature type="domain" description="WW" evidence="3">
    <location>
        <begin position="375"/>
        <end position="408"/>
    </location>
</feature>
<organism evidence="5 6">
    <name type="scientific">Prorocentrum cordatum</name>
    <dbReference type="NCBI Taxonomy" id="2364126"/>
    <lineage>
        <taxon>Eukaryota</taxon>
        <taxon>Sar</taxon>
        <taxon>Alveolata</taxon>
        <taxon>Dinophyceae</taxon>
        <taxon>Prorocentrales</taxon>
        <taxon>Prorocentraceae</taxon>
        <taxon>Prorocentrum</taxon>
    </lineage>
</organism>
<feature type="domain" description="RRM" evidence="4">
    <location>
        <begin position="7"/>
        <end position="86"/>
    </location>
</feature>
<accession>A0ABN9SES7</accession>
<evidence type="ECO:0000313" key="6">
    <source>
        <dbReference type="Proteomes" id="UP001189429"/>
    </source>
</evidence>
<feature type="compositionally biased region" description="Pro residues" evidence="2">
    <location>
        <begin position="366"/>
        <end position="378"/>
    </location>
</feature>
<dbReference type="PROSITE" id="PS01159">
    <property type="entry name" value="WW_DOMAIN_1"/>
    <property type="match status" value="1"/>
</dbReference>
<dbReference type="EMBL" id="CAUYUJ010010779">
    <property type="protein sequence ID" value="CAK0830226.1"/>
    <property type="molecule type" value="Genomic_DNA"/>
</dbReference>
<dbReference type="SUPFAM" id="SSF51045">
    <property type="entry name" value="WW domain"/>
    <property type="match status" value="1"/>
</dbReference>
<protein>
    <submittedName>
        <fullName evidence="5">Uncharacterized protein</fullName>
    </submittedName>
</protein>
<dbReference type="SUPFAM" id="SSF54928">
    <property type="entry name" value="RNA-binding domain, RBD"/>
    <property type="match status" value="3"/>
</dbReference>
<dbReference type="Gene3D" id="2.20.70.10">
    <property type="match status" value="1"/>
</dbReference>
<gene>
    <name evidence="5" type="ORF">PCOR1329_LOCUS28931</name>
</gene>
<dbReference type="Proteomes" id="UP001189429">
    <property type="component" value="Unassembled WGS sequence"/>
</dbReference>
<dbReference type="InterPro" id="IPR036020">
    <property type="entry name" value="WW_dom_sf"/>
</dbReference>
<dbReference type="SMART" id="SM00456">
    <property type="entry name" value="WW"/>
    <property type="match status" value="1"/>
</dbReference>
<dbReference type="InterPro" id="IPR050441">
    <property type="entry name" value="RBM"/>
</dbReference>
<evidence type="ECO:0000256" key="1">
    <source>
        <dbReference type="PROSITE-ProRule" id="PRU00176"/>
    </source>
</evidence>
<dbReference type="InterPro" id="IPR001202">
    <property type="entry name" value="WW_dom"/>
</dbReference>
<feature type="compositionally biased region" description="Basic and acidic residues" evidence="2">
    <location>
        <begin position="216"/>
        <end position="226"/>
    </location>
</feature>
<evidence type="ECO:0000313" key="5">
    <source>
        <dbReference type="EMBL" id="CAK0830226.1"/>
    </source>
</evidence>
<evidence type="ECO:0000259" key="4">
    <source>
        <dbReference type="PROSITE" id="PS50102"/>
    </source>
</evidence>
<evidence type="ECO:0000259" key="3">
    <source>
        <dbReference type="PROSITE" id="PS50020"/>
    </source>
</evidence>
<dbReference type="CDD" id="cd00201">
    <property type="entry name" value="WW"/>
    <property type="match status" value="1"/>
</dbReference>
<dbReference type="Gene3D" id="3.30.70.330">
    <property type="match status" value="3"/>
</dbReference>
<feature type="region of interest" description="Disordered" evidence="2">
    <location>
        <begin position="214"/>
        <end position="245"/>
    </location>
</feature>
<dbReference type="InterPro" id="IPR035979">
    <property type="entry name" value="RBD_domain_sf"/>
</dbReference>
<dbReference type="CDD" id="cd00590">
    <property type="entry name" value="RRM_SF"/>
    <property type="match status" value="3"/>
</dbReference>
<sequence>MAGTAGRKLFVGSLPSDISDPALRAEFGRYGQIEDIFVKPDCPPGKQWAFITFATPDQAQQAKEATDRTLHFQGAERPCDVMVAKNQGMYGQEPIGKGGYQAPSYDPGYSQSWGGKGGYGTPSHEQPGQKKIFVGSLPEAITETELRAEFSRYGQIDDLFINTKPVEPGRQWAFITFNTPEQAGNAKVSADRVLTFPGADKACEVTLARHQGMYGKGDHGGSDHGGHHGSHHAPALAAPSPQEGPRKIFVGSLPQSITDATLGSEFSKYGQVVDVFINSKPCEPGRNWAFVTFAAGEQAQQAKDATDRILTFPGADKACEVMLAKNQGKFGQDPGGGGGGGGPPSGKGMYVPPPGGYGGGGGGGHQPPPPPTPPPPSLTPWRMYKTAAGLPYYHNNSTGVTTWECPPDLQVPEPGSRHAGPHVVAPTKGKGYYSPY</sequence>
<proteinExistence type="predicted"/>
<dbReference type="SMART" id="SM00360">
    <property type="entry name" value="RRM"/>
    <property type="match status" value="3"/>
</dbReference>
<feature type="domain" description="RRM" evidence="4">
    <location>
        <begin position="130"/>
        <end position="210"/>
    </location>
</feature>
<feature type="region of interest" description="Disordered" evidence="2">
    <location>
        <begin position="406"/>
        <end position="436"/>
    </location>
</feature>
<dbReference type="PANTHER" id="PTHR48034">
    <property type="entry name" value="TRANSFORMER-2 SEX-DETERMINING PROTEIN-RELATED"/>
    <property type="match status" value="1"/>
</dbReference>
<dbReference type="PROSITE" id="PS50102">
    <property type="entry name" value="RRM"/>
    <property type="match status" value="3"/>
</dbReference>
<keyword evidence="6" id="KW-1185">Reference proteome</keyword>
<feature type="region of interest" description="Disordered" evidence="2">
    <location>
        <begin position="329"/>
        <end position="381"/>
    </location>
</feature>
<dbReference type="InterPro" id="IPR012677">
    <property type="entry name" value="Nucleotide-bd_a/b_plait_sf"/>
</dbReference>
<dbReference type="Pfam" id="PF00397">
    <property type="entry name" value="WW"/>
    <property type="match status" value="1"/>
</dbReference>
<dbReference type="InterPro" id="IPR000504">
    <property type="entry name" value="RRM_dom"/>
</dbReference>